<accession>A0A6A1WL86</accession>
<evidence type="ECO:0000256" key="9">
    <source>
        <dbReference type="RuleBase" id="RU004020"/>
    </source>
</evidence>
<dbReference type="FunFam" id="1.10.10.10:FF:000037">
    <property type="entry name" value="Heat stress transcription factor B-4"/>
    <property type="match status" value="1"/>
</dbReference>
<comment type="subunit">
    <text evidence="2">Homotrimer.</text>
</comment>
<keyword evidence="7" id="KW-0804">Transcription</keyword>
<dbReference type="Gene3D" id="1.10.10.10">
    <property type="entry name" value="Winged helix-like DNA-binding domain superfamily/Winged helix DNA-binding domain"/>
    <property type="match status" value="1"/>
</dbReference>
<name>A0A6A1WL86_9ROSI</name>
<evidence type="ECO:0000256" key="1">
    <source>
        <dbReference type="ARBA" id="ARBA00004123"/>
    </source>
</evidence>
<evidence type="ECO:0000256" key="5">
    <source>
        <dbReference type="ARBA" id="ARBA00023016"/>
    </source>
</evidence>
<keyword evidence="4" id="KW-0805">Transcription regulation</keyword>
<dbReference type="AlphaFoldDB" id="A0A6A1WL86"/>
<evidence type="ECO:0000313" key="13">
    <source>
        <dbReference type="EMBL" id="KAB1226069.1"/>
    </source>
</evidence>
<dbReference type="SUPFAM" id="SSF46785">
    <property type="entry name" value="Winged helix' DNA-binding domain"/>
    <property type="match status" value="1"/>
</dbReference>
<dbReference type="InterPro" id="IPR036388">
    <property type="entry name" value="WH-like_DNA-bd_sf"/>
</dbReference>
<keyword evidence="14" id="KW-1185">Reference proteome</keyword>
<dbReference type="GO" id="GO:0003700">
    <property type="term" value="F:DNA-binding transcription factor activity"/>
    <property type="evidence" value="ECO:0007669"/>
    <property type="project" value="InterPro"/>
</dbReference>
<organism evidence="13 14">
    <name type="scientific">Morella rubra</name>
    <name type="common">Chinese bayberry</name>
    <dbReference type="NCBI Taxonomy" id="262757"/>
    <lineage>
        <taxon>Eukaryota</taxon>
        <taxon>Viridiplantae</taxon>
        <taxon>Streptophyta</taxon>
        <taxon>Embryophyta</taxon>
        <taxon>Tracheophyta</taxon>
        <taxon>Spermatophyta</taxon>
        <taxon>Magnoliopsida</taxon>
        <taxon>eudicotyledons</taxon>
        <taxon>Gunneridae</taxon>
        <taxon>Pentapetalae</taxon>
        <taxon>rosids</taxon>
        <taxon>fabids</taxon>
        <taxon>Fagales</taxon>
        <taxon>Myricaceae</taxon>
        <taxon>Morella</taxon>
    </lineage>
</organism>
<dbReference type="PRINTS" id="PR00056">
    <property type="entry name" value="HSFDOMAIN"/>
</dbReference>
<evidence type="ECO:0000256" key="3">
    <source>
        <dbReference type="ARBA" id="ARBA00022553"/>
    </source>
</evidence>
<dbReference type="PANTHER" id="PTHR10015:SF436">
    <property type="entry name" value="HEAT STRESS TRANSCRIPTION FACTOR A-1D"/>
    <property type="match status" value="1"/>
</dbReference>
<evidence type="ECO:0000313" key="14">
    <source>
        <dbReference type="Proteomes" id="UP000516437"/>
    </source>
</evidence>
<dbReference type="Proteomes" id="UP000516437">
    <property type="component" value="Chromosome 1"/>
</dbReference>
<protein>
    <submittedName>
        <fullName evidence="13">Heat stress transcription factor A-1</fullName>
    </submittedName>
</protein>
<feature type="region of interest" description="Disordered" evidence="11">
    <location>
        <begin position="242"/>
        <end position="261"/>
    </location>
</feature>
<keyword evidence="6" id="KW-0238">DNA-binding</keyword>
<dbReference type="SMART" id="SM00415">
    <property type="entry name" value="HSF"/>
    <property type="match status" value="1"/>
</dbReference>
<proteinExistence type="inferred from homology"/>
<evidence type="ECO:0000259" key="12">
    <source>
        <dbReference type="SMART" id="SM00415"/>
    </source>
</evidence>
<evidence type="ECO:0000256" key="4">
    <source>
        <dbReference type="ARBA" id="ARBA00023015"/>
    </source>
</evidence>
<evidence type="ECO:0000256" key="6">
    <source>
        <dbReference type="ARBA" id="ARBA00023125"/>
    </source>
</evidence>
<keyword evidence="10" id="KW-0175">Coiled coil</keyword>
<dbReference type="InterPro" id="IPR036390">
    <property type="entry name" value="WH_DNA-bd_sf"/>
</dbReference>
<reference evidence="13 14" key="1">
    <citation type="journal article" date="2019" name="Plant Biotechnol. J.">
        <title>The red bayberry genome and genetic basis of sex determination.</title>
        <authorList>
            <person name="Jia H.M."/>
            <person name="Jia H.J."/>
            <person name="Cai Q.L."/>
            <person name="Wang Y."/>
            <person name="Zhao H.B."/>
            <person name="Yang W.F."/>
            <person name="Wang G.Y."/>
            <person name="Li Y.H."/>
            <person name="Zhan D.L."/>
            <person name="Shen Y.T."/>
            <person name="Niu Q.F."/>
            <person name="Chang L."/>
            <person name="Qiu J."/>
            <person name="Zhao L."/>
            <person name="Xie H.B."/>
            <person name="Fu W.Y."/>
            <person name="Jin J."/>
            <person name="Li X.W."/>
            <person name="Jiao Y."/>
            <person name="Zhou C.C."/>
            <person name="Tu T."/>
            <person name="Chai C.Y."/>
            <person name="Gao J.L."/>
            <person name="Fan L.J."/>
            <person name="van de Weg E."/>
            <person name="Wang J.Y."/>
            <person name="Gao Z.S."/>
        </authorList>
    </citation>
    <scope>NUCLEOTIDE SEQUENCE [LARGE SCALE GENOMIC DNA]</scope>
    <source>
        <tissue evidence="13">Leaves</tissue>
    </source>
</reference>
<dbReference type="GO" id="GO:0000978">
    <property type="term" value="F:RNA polymerase II cis-regulatory region sequence-specific DNA binding"/>
    <property type="evidence" value="ECO:0007669"/>
    <property type="project" value="TreeGrafter"/>
</dbReference>
<feature type="coiled-coil region" evidence="10">
    <location>
        <begin position="166"/>
        <end position="193"/>
    </location>
</feature>
<sequence length="511" mass="56534">MGKASDAGSSTTTNPLPPFLKKLYSLVNDPETDSVVSWSNGNNSFVVWNPHEFAAKLLPKQFKHKNFASFIRQLNTYVGGGWTTYMLSAYTFEWVYSTWPFLGKLGINPGFKKVDSDRYEFANEKFLRGQTHLLKSISRRKPVHLPGQQPSEVQSSSVGACVEVGKFGIEEDVERLERDKNVLMQELVRLRQHQQTTDQQLHNVGQRVQAMEQRQQQMMSFLAKAMHNPVLLAQFLQQQNDSNRNNIAGSNKKRRVPGQQEEVVAGECHSNAPDGRMIKYQPLMNNPGAFFINDAPSAFDSGSSLSRASGVTLSEVSPISGQSYMPTKSGFPVSSPSTAFSEIQSSSHAMPNHAKAAQFPKVDVHSCQDDTILPELAEMQRIMPESPAEIPVMNYVLGSESAGASFMDPMSAVSDGTIPIETDAFSPENEVDALRDEIPVLPGINDTFWEQFLSASPLTGETDETNSSSINGGLTMNHELQIGNNNGWDKMQYMDHLTEQMGLLASKNIMG</sequence>
<dbReference type="GO" id="GO:0034605">
    <property type="term" value="P:cellular response to heat"/>
    <property type="evidence" value="ECO:0007669"/>
    <property type="project" value="TreeGrafter"/>
</dbReference>
<keyword evidence="3" id="KW-0597">Phosphoprotein</keyword>
<dbReference type="EMBL" id="RXIC02000019">
    <property type="protein sequence ID" value="KAB1226069.1"/>
    <property type="molecule type" value="Genomic_DNA"/>
</dbReference>
<dbReference type="PANTHER" id="PTHR10015">
    <property type="entry name" value="HEAT SHOCK TRANSCRIPTION FACTOR"/>
    <property type="match status" value="1"/>
</dbReference>
<dbReference type="OrthoDB" id="60033at2759"/>
<keyword evidence="5" id="KW-0346">Stress response</keyword>
<dbReference type="Pfam" id="PF00447">
    <property type="entry name" value="HSF_DNA-bind"/>
    <property type="match status" value="1"/>
</dbReference>
<feature type="domain" description="HSF-type DNA-binding" evidence="12">
    <location>
        <begin position="15"/>
        <end position="140"/>
    </location>
</feature>
<comment type="similarity">
    <text evidence="9">Belongs to the HSF family.</text>
</comment>
<comment type="subcellular location">
    <subcellularLocation>
        <location evidence="1">Nucleus</location>
    </subcellularLocation>
</comment>
<dbReference type="InterPro" id="IPR000232">
    <property type="entry name" value="HSF_DNA-bd"/>
</dbReference>
<evidence type="ECO:0000256" key="11">
    <source>
        <dbReference type="SAM" id="MobiDB-lite"/>
    </source>
</evidence>
<dbReference type="GO" id="GO:0006357">
    <property type="term" value="P:regulation of transcription by RNA polymerase II"/>
    <property type="evidence" value="ECO:0007669"/>
    <property type="project" value="TreeGrafter"/>
</dbReference>
<evidence type="ECO:0000256" key="8">
    <source>
        <dbReference type="ARBA" id="ARBA00023242"/>
    </source>
</evidence>
<comment type="caution">
    <text evidence="13">The sequence shown here is derived from an EMBL/GenBank/DDBJ whole genome shotgun (WGS) entry which is preliminary data.</text>
</comment>
<keyword evidence="8" id="KW-0539">Nucleus</keyword>
<evidence type="ECO:0000256" key="7">
    <source>
        <dbReference type="ARBA" id="ARBA00023163"/>
    </source>
</evidence>
<dbReference type="GO" id="GO:0005634">
    <property type="term" value="C:nucleus"/>
    <property type="evidence" value="ECO:0007669"/>
    <property type="project" value="UniProtKB-SubCell"/>
</dbReference>
<gene>
    <name evidence="13" type="ORF">CJ030_MR1G029340</name>
</gene>
<evidence type="ECO:0000256" key="10">
    <source>
        <dbReference type="SAM" id="Coils"/>
    </source>
</evidence>
<evidence type="ECO:0000256" key="2">
    <source>
        <dbReference type="ARBA" id="ARBA00011233"/>
    </source>
</evidence>